<keyword evidence="2" id="KW-0472">Membrane</keyword>
<dbReference type="GeneID" id="93652616"/>
<evidence type="ECO:0000313" key="3">
    <source>
        <dbReference type="EMBL" id="KAG5418459.1"/>
    </source>
</evidence>
<keyword evidence="2" id="KW-1133">Transmembrane helix</keyword>
<dbReference type="Gene3D" id="3.60.10.10">
    <property type="entry name" value="Endonuclease/exonuclease/phosphatase"/>
    <property type="match status" value="1"/>
</dbReference>
<evidence type="ECO:0000256" key="1">
    <source>
        <dbReference type="SAM" id="MobiDB-lite"/>
    </source>
</evidence>
<evidence type="ECO:0000313" key="4">
    <source>
        <dbReference type="Proteomes" id="UP000669133"/>
    </source>
</evidence>
<feature type="compositionally biased region" description="Low complexity" evidence="1">
    <location>
        <begin position="66"/>
        <end position="77"/>
    </location>
</feature>
<reference evidence="3 4" key="1">
    <citation type="submission" date="2020-12" db="EMBL/GenBank/DDBJ databases">
        <title>Effect of drift, selection, and recombination on the evolution of hybrid genomes in Candida yeast pathogens.</title>
        <authorList>
            <person name="Mixao V."/>
            <person name="Ksiezopolska E."/>
            <person name="Saus E."/>
            <person name="Boekhout T."/>
            <person name="Gacser A."/>
            <person name="Gabaldon T."/>
        </authorList>
    </citation>
    <scope>NUCLEOTIDE SEQUENCE [LARGE SCALE GENOMIC DNA]</scope>
    <source>
        <strain evidence="3 4">BP57</strain>
    </source>
</reference>
<evidence type="ECO:0000256" key="2">
    <source>
        <dbReference type="SAM" id="Phobius"/>
    </source>
</evidence>
<dbReference type="OrthoDB" id="276515at2759"/>
<dbReference type="InterPro" id="IPR050410">
    <property type="entry name" value="CCR4/nocturin_mRNA_transcr"/>
</dbReference>
<proteinExistence type="predicted"/>
<sequence>MPSSPKARLRVLSLTTLVILVVLYYIKSQGDSLLPRKEPLGNLVFDYDSYKISEQQIQNQKEQIYPTKTESSSSGTPTSPPSPQEDPDNPRKFLGDIDAVPPSEAPPISPGKKALLGVPPQNFFFKTVVKPEPSTPKQLSQPLENSNIKPLNFRIYSHNIKNGGTHELIPGELSWEERVKDITSSMKFHSSENTIFTLQELYKYQLMDVLSQLNKFMNEWAFYGVGRINGDDLGELVPIIYNSNHWDLLYNDTFWLNDKDPRSSLQGWDAIYARIASVVTLRHKQSNNVINVFNTHFDHVGTAAKMGSSELILSKVNKIVKSGENKWPSFIAGDFNAEPNDACIKKIKESMTDSVALATVGNRFGHTKSTVTGFEGEVLRDGGQNIDYIFAPKYTKRIDQVGDAAGSKSVCEKSVKSNVFEEKADLALAQFGMLHSKFNGRYMSDHRPIVADFVISSKCQQ</sequence>
<dbReference type="RefSeq" id="XP_067547575.1">
    <property type="nucleotide sequence ID" value="XM_067693010.1"/>
</dbReference>
<feature type="transmembrane region" description="Helical" evidence="2">
    <location>
        <begin position="7"/>
        <end position="26"/>
    </location>
</feature>
<gene>
    <name evidence="3" type="ORF">I9W82_003987</name>
</gene>
<dbReference type="AlphaFoldDB" id="A0A8H8DA75"/>
<organism evidence="3 4">
    <name type="scientific">Candida metapsilosis</name>
    <dbReference type="NCBI Taxonomy" id="273372"/>
    <lineage>
        <taxon>Eukaryota</taxon>
        <taxon>Fungi</taxon>
        <taxon>Dikarya</taxon>
        <taxon>Ascomycota</taxon>
        <taxon>Saccharomycotina</taxon>
        <taxon>Pichiomycetes</taxon>
        <taxon>Debaryomycetaceae</taxon>
        <taxon>Candida/Lodderomyces clade</taxon>
        <taxon>Candida</taxon>
    </lineage>
</organism>
<dbReference type="CDD" id="cd09083">
    <property type="entry name" value="EEP-1"/>
    <property type="match status" value="1"/>
</dbReference>
<accession>A0A8H8DA75</accession>
<dbReference type="PANTHER" id="PTHR12121">
    <property type="entry name" value="CARBON CATABOLITE REPRESSOR PROTEIN 4"/>
    <property type="match status" value="1"/>
</dbReference>
<dbReference type="Proteomes" id="UP000669133">
    <property type="component" value="Unassembled WGS sequence"/>
</dbReference>
<evidence type="ECO:0008006" key="5">
    <source>
        <dbReference type="Google" id="ProtNLM"/>
    </source>
</evidence>
<name>A0A8H8DA75_9ASCO</name>
<dbReference type="EMBL" id="JAEOAQ010000005">
    <property type="protein sequence ID" value="KAG5418459.1"/>
    <property type="molecule type" value="Genomic_DNA"/>
</dbReference>
<keyword evidence="2" id="KW-0812">Transmembrane</keyword>
<dbReference type="PANTHER" id="PTHR12121:SF36">
    <property type="entry name" value="ENDONUCLEASE_EXONUCLEASE_PHOSPHATASE DOMAIN-CONTAINING PROTEIN"/>
    <property type="match status" value="1"/>
</dbReference>
<protein>
    <recommendedName>
        <fullName evidence="5">Endonuclease/exonuclease/phosphatase domain-containing protein</fullName>
    </recommendedName>
</protein>
<dbReference type="GO" id="GO:0000175">
    <property type="term" value="F:3'-5'-RNA exonuclease activity"/>
    <property type="evidence" value="ECO:0007669"/>
    <property type="project" value="TreeGrafter"/>
</dbReference>
<dbReference type="InterPro" id="IPR036691">
    <property type="entry name" value="Endo/exonu/phosph_ase_sf"/>
</dbReference>
<feature type="region of interest" description="Disordered" evidence="1">
    <location>
        <begin position="56"/>
        <end position="112"/>
    </location>
</feature>
<keyword evidence="4" id="KW-1185">Reference proteome</keyword>
<dbReference type="SUPFAM" id="SSF56219">
    <property type="entry name" value="DNase I-like"/>
    <property type="match status" value="1"/>
</dbReference>
<comment type="caution">
    <text evidence="3">The sequence shown here is derived from an EMBL/GenBank/DDBJ whole genome shotgun (WGS) entry which is preliminary data.</text>
</comment>